<accession>G9EPH3</accession>
<sequence length="61" mass="7006">MQTMSTTISGKEYVFFDLARCINELDVLCHELSAQEIDEIKSASKKLRYLINDRQPQLSLA</sequence>
<dbReference type="AlphaFoldDB" id="G9EPH3"/>
<dbReference type="RefSeq" id="WP_006871078.1">
    <property type="nucleotide sequence ID" value="NZ_JH413822.1"/>
</dbReference>
<evidence type="ECO:0000313" key="2">
    <source>
        <dbReference type="Proteomes" id="UP000002770"/>
    </source>
</evidence>
<dbReference type="HOGENOM" id="CLU_191425_0_0_6"/>
<dbReference type="eggNOG" id="ENOG5031EFV">
    <property type="taxonomic scope" value="Bacteria"/>
</dbReference>
<dbReference type="InParanoid" id="G9EPH3"/>
<gene>
    <name evidence="1" type="ORF">LDG_7157</name>
</gene>
<dbReference type="STRING" id="658187.LDG_7157"/>
<name>G9EPH3_9GAMM</name>
<proteinExistence type="predicted"/>
<dbReference type="Proteomes" id="UP000002770">
    <property type="component" value="Unassembled WGS sequence"/>
</dbReference>
<evidence type="ECO:0000313" key="1">
    <source>
        <dbReference type="EMBL" id="EHL31008.1"/>
    </source>
</evidence>
<reference evidence="1 2" key="1">
    <citation type="journal article" date="2011" name="BMC Genomics">
        <title>Insight into cross-talk between intra-amoebal pathogens.</title>
        <authorList>
            <person name="Gimenez G."/>
            <person name="Bertelli C."/>
            <person name="Moliner C."/>
            <person name="Robert C."/>
            <person name="Raoult D."/>
            <person name="Fournier P.E."/>
            <person name="Greub G."/>
        </authorList>
    </citation>
    <scope>NUCLEOTIDE SEQUENCE [LARGE SCALE GENOMIC DNA]</scope>
    <source>
        <strain evidence="1 2">LLAP12</strain>
    </source>
</reference>
<keyword evidence="2" id="KW-1185">Reference proteome</keyword>
<dbReference type="EMBL" id="JH413822">
    <property type="protein sequence ID" value="EHL31008.1"/>
    <property type="molecule type" value="Genomic_DNA"/>
</dbReference>
<protein>
    <submittedName>
        <fullName evidence="1">Uncharacterized protein</fullName>
    </submittedName>
</protein>
<organism evidence="1 2">
    <name type="scientific">Legionella drancourtii LLAP12</name>
    <dbReference type="NCBI Taxonomy" id="658187"/>
    <lineage>
        <taxon>Bacteria</taxon>
        <taxon>Pseudomonadati</taxon>
        <taxon>Pseudomonadota</taxon>
        <taxon>Gammaproteobacteria</taxon>
        <taxon>Legionellales</taxon>
        <taxon>Legionellaceae</taxon>
        <taxon>Legionella</taxon>
    </lineage>
</organism>